<protein>
    <submittedName>
        <fullName evidence="4">Zinc-ribbon domain-containing protein</fullName>
    </submittedName>
</protein>
<dbReference type="RefSeq" id="WP_074756997.1">
    <property type="nucleotide sequence ID" value="NZ_FOGJ01000018.1"/>
</dbReference>
<dbReference type="InterPro" id="IPR026870">
    <property type="entry name" value="Zinc_ribbon_dom"/>
</dbReference>
<reference evidence="4 5" key="1">
    <citation type="submission" date="2016-10" db="EMBL/GenBank/DDBJ databases">
        <authorList>
            <person name="de Groot N.N."/>
        </authorList>
    </citation>
    <scope>NUCLEOTIDE SEQUENCE [LARGE SCALE GENOMIC DNA]</scope>
    <source>
        <strain evidence="4 5">AR40</strain>
    </source>
</reference>
<evidence type="ECO:0000256" key="2">
    <source>
        <dbReference type="SAM" id="Phobius"/>
    </source>
</evidence>
<keyword evidence="2" id="KW-0472">Membrane</keyword>
<evidence type="ECO:0000313" key="5">
    <source>
        <dbReference type="Proteomes" id="UP000182584"/>
    </source>
</evidence>
<feature type="domain" description="Zinc-ribbon" evidence="3">
    <location>
        <begin position="2"/>
        <end position="23"/>
    </location>
</feature>
<feature type="transmembrane region" description="Helical" evidence="2">
    <location>
        <begin position="152"/>
        <end position="175"/>
    </location>
</feature>
<keyword evidence="2" id="KW-0812">Transmembrane</keyword>
<dbReference type="EMBL" id="FOGJ01000018">
    <property type="protein sequence ID" value="SES06980.1"/>
    <property type="molecule type" value="Genomic_DNA"/>
</dbReference>
<feature type="compositionally biased region" description="Basic and acidic residues" evidence="1">
    <location>
        <begin position="179"/>
        <end position="192"/>
    </location>
</feature>
<organism evidence="4 5">
    <name type="scientific">Butyrivibrio fibrisolvens</name>
    <dbReference type="NCBI Taxonomy" id="831"/>
    <lineage>
        <taxon>Bacteria</taxon>
        <taxon>Bacillati</taxon>
        <taxon>Bacillota</taxon>
        <taxon>Clostridia</taxon>
        <taxon>Lachnospirales</taxon>
        <taxon>Lachnospiraceae</taxon>
        <taxon>Butyrivibrio</taxon>
    </lineage>
</organism>
<evidence type="ECO:0000259" key="3">
    <source>
        <dbReference type="Pfam" id="PF13240"/>
    </source>
</evidence>
<keyword evidence="2" id="KW-1133">Transmembrane helix</keyword>
<feature type="region of interest" description="Disordered" evidence="1">
    <location>
        <begin position="177"/>
        <end position="219"/>
    </location>
</feature>
<dbReference type="OrthoDB" id="192868at2"/>
<dbReference type="Pfam" id="PF13240">
    <property type="entry name" value="Zn_Ribbon_1"/>
    <property type="match status" value="1"/>
</dbReference>
<dbReference type="Proteomes" id="UP000182584">
    <property type="component" value="Unassembled WGS sequence"/>
</dbReference>
<dbReference type="AlphaFoldDB" id="A0A1H9UBR1"/>
<feature type="compositionally biased region" description="Low complexity" evidence="1">
    <location>
        <begin position="111"/>
        <end position="126"/>
    </location>
</feature>
<sequence length="660" mass="71355">MFCPNCGKELPDGSKFCGFCGADIAKELKGGSSVVGENVEAGASNASSGNEAGNGAAFYAGNTDNQSFGGYDPLGNGQGTNQTAGNQYGGQNGTGQYNGAQMGNSQYSGGQFDNNQFYNPNQQYTTNQQYGGYANVNMQQGAQPPKKSKKGIIAAIVSVVLVLVIGASAVAYHYFTTNKSDDKDDDDKKDNEVAASASTEDDDVATASTTAASDDEEEITGENALELACENLSKAKDYNTYFTYELICNIEAPDEGISGTITENGEFDIVTDFDVDSKDPDANILEMSVGTVTRDIFGDETSETIYVNRGDFSGEFITSIEYESGDKFQATESDTVDTVLGFTDYDLYKAKLQDETKNIGGTECYVYVSEDTYDQGGISGVFTPVTGIYNGESDLCTVTIYVSTKDAQIVQVDTEFTDLDGTSLAQSLNNYTGAEDFEFEFDTLTYSLEFTSFDTGATPDPDFEDLADKSENENFSFTMYANAMLEEGDFGDSGSDDDFTDTDDDVTKNDDTEYVEDSFGALTYEVPEDWEGTEMDFGGYSGYVYVPDADETTILLVMYQDIDMSSLSDSQKKDAIHESVLTLCDSYDLSSDDIKKGTVNGGYAENVRGTITESGISLDMDIMVFETGGTGLGVVIYASEDIENSQYLAQYYHLLESLEF</sequence>
<accession>A0A1H9UBR1</accession>
<name>A0A1H9UBR1_BUTFI</name>
<evidence type="ECO:0000313" key="4">
    <source>
        <dbReference type="EMBL" id="SES06980.1"/>
    </source>
</evidence>
<proteinExistence type="predicted"/>
<feature type="region of interest" description="Disordered" evidence="1">
    <location>
        <begin position="69"/>
        <end position="126"/>
    </location>
</feature>
<evidence type="ECO:0000256" key="1">
    <source>
        <dbReference type="SAM" id="MobiDB-lite"/>
    </source>
</evidence>
<gene>
    <name evidence="4" type="ORF">SAMN04487884_11818</name>
</gene>